<keyword evidence="2" id="KW-1185">Reference proteome</keyword>
<evidence type="ECO:0000313" key="2">
    <source>
        <dbReference type="Proteomes" id="UP001500523"/>
    </source>
</evidence>
<gene>
    <name evidence="1" type="ORF">GCM10022268_02390</name>
</gene>
<evidence type="ECO:0008006" key="3">
    <source>
        <dbReference type="Google" id="ProtNLM"/>
    </source>
</evidence>
<sequence>MRALLIAGVVARLRAAPALRDVAVFDAPPVRAALPHALVEEPVLADWGTKDWRGREGRLAVTLADGGERPVRLRGLLAAVEDWLPEMPSDLGAGWRLVQLRFLRSRMARSGQGSGERWTGTAEFMVRMGETER</sequence>
<proteinExistence type="predicted"/>
<reference evidence="2" key="1">
    <citation type="journal article" date="2019" name="Int. J. Syst. Evol. Microbiol.">
        <title>The Global Catalogue of Microorganisms (GCM) 10K type strain sequencing project: providing services to taxonomists for standard genome sequencing and annotation.</title>
        <authorList>
            <consortium name="The Broad Institute Genomics Platform"/>
            <consortium name="The Broad Institute Genome Sequencing Center for Infectious Disease"/>
            <person name="Wu L."/>
            <person name="Ma J."/>
        </authorList>
    </citation>
    <scope>NUCLEOTIDE SEQUENCE [LARGE SCALE GENOMIC DNA]</scope>
    <source>
        <strain evidence="2">JCM 17498</strain>
    </source>
</reference>
<name>A0ABP7CX20_9SPHN</name>
<dbReference type="InterPro" id="IPR021508">
    <property type="entry name" value="Gp17-like"/>
</dbReference>
<protein>
    <recommendedName>
        <fullName evidence="3">DUF3168 domain-containing protein</fullName>
    </recommendedName>
</protein>
<accession>A0ABP7CX20</accession>
<dbReference type="Pfam" id="PF11367">
    <property type="entry name" value="Tail_completion_gp17"/>
    <property type="match status" value="1"/>
</dbReference>
<dbReference type="InterPro" id="IPR053745">
    <property type="entry name" value="Viral_Tail_Comp_sf"/>
</dbReference>
<comment type="caution">
    <text evidence="1">The sequence shown here is derived from an EMBL/GenBank/DDBJ whole genome shotgun (WGS) entry which is preliminary data.</text>
</comment>
<dbReference type="Proteomes" id="UP001500523">
    <property type="component" value="Unassembled WGS sequence"/>
</dbReference>
<evidence type="ECO:0000313" key="1">
    <source>
        <dbReference type="EMBL" id="GAA3695214.1"/>
    </source>
</evidence>
<dbReference type="EMBL" id="BAABBF010000001">
    <property type="protein sequence ID" value="GAA3695214.1"/>
    <property type="molecule type" value="Genomic_DNA"/>
</dbReference>
<dbReference type="Gene3D" id="3.30.2000.30">
    <property type="match status" value="1"/>
</dbReference>
<dbReference type="RefSeq" id="WP_344691470.1">
    <property type="nucleotide sequence ID" value="NZ_BAABBF010000001.1"/>
</dbReference>
<organism evidence="1 2">
    <name type="scientific">Sphingomonas cynarae</name>
    <dbReference type="NCBI Taxonomy" id="930197"/>
    <lineage>
        <taxon>Bacteria</taxon>
        <taxon>Pseudomonadati</taxon>
        <taxon>Pseudomonadota</taxon>
        <taxon>Alphaproteobacteria</taxon>
        <taxon>Sphingomonadales</taxon>
        <taxon>Sphingomonadaceae</taxon>
        <taxon>Sphingomonas</taxon>
    </lineage>
</organism>